<protein>
    <submittedName>
        <fullName evidence="4">Acyl carrier protein</fullName>
    </submittedName>
</protein>
<evidence type="ECO:0000313" key="5">
    <source>
        <dbReference type="Proteomes" id="UP000250831"/>
    </source>
</evidence>
<organism evidence="4 5">
    <name type="scientific">Sphingobacterium athyrii</name>
    <dbReference type="NCBI Taxonomy" id="2152717"/>
    <lineage>
        <taxon>Bacteria</taxon>
        <taxon>Pseudomonadati</taxon>
        <taxon>Bacteroidota</taxon>
        <taxon>Sphingobacteriia</taxon>
        <taxon>Sphingobacteriales</taxon>
        <taxon>Sphingobacteriaceae</taxon>
        <taxon>Sphingobacterium</taxon>
    </lineage>
</organism>
<dbReference type="PROSITE" id="PS00012">
    <property type="entry name" value="PHOSPHOPANTETHEINE"/>
    <property type="match status" value="1"/>
</dbReference>
<accession>A0A363NW39</accession>
<dbReference type="PROSITE" id="PS50075">
    <property type="entry name" value="CARRIER"/>
    <property type="match status" value="1"/>
</dbReference>
<evidence type="ECO:0000259" key="3">
    <source>
        <dbReference type="PROSITE" id="PS50075"/>
    </source>
</evidence>
<keyword evidence="2" id="KW-0597">Phosphoprotein</keyword>
<dbReference type="NCBIfam" id="NF006617">
    <property type="entry name" value="PRK09184.1"/>
    <property type="match status" value="1"/>
</dbReference>
<dbReference type="InterPro" id="IPR009081">
    <property type="entry name" value="PP-bd_ACP"/>
</dbReference>
<dbReference type="InterPro" id="IPR006162">
    <property type="entry name" value="Ppantetheine_attach_site"/>
</dbReference>
<dbReference type="SUPFAM" id="SSF47336">
    <property type="entry name" value="ACP-like"/>
    <property type="match status" value="1"/>
</dbReference>
<keyword evidence="5" id="KW-1185">Reference proteome</keyword>
<proteinExistence type="predicted"/>
<evidence type="ECO:0000256" key="2">
    <source>
        <dbReference type="ARBA" id="ARBA00022553"/>
    </source>
</evidence>
<dbReference type="OrthoDB" id="9803943at2"/>
<dbReference type="Pfam" id="PF00550">
    <property type="entry name" value="PP-binding"/>
    <property type="match status" value="1"/>
</dbReference>
<dbReference type="AlphaFoldDB" id="A0A363NW39"/>
<sequence length="85" mass="9419">MEELKSELKAKIIEALNLEEIAVEDIENDAPLFGDGLGLDSIDALELTVLLDKDYGIKVTDPKVGKTIFQSIDTLAHYISENRTK</sequence>
<feature type="domain" description="Carrier" evidence="3">
    <location>
        <begin position="1"/>
        <end position="83"/>
    </location>
</feature>
<keyword evidence="1" id="KW-0596">Phosphopantetheine</keyword>
<dbReference type="Gene3D" id="1.10.1200.10">
    <property type="entry name" value="ACP-like"/>
    <property type="match status" value="1"/>
</dbReference>
<dbReference type="InterPro" id="IPR036736">
    <property type="entry name" value="ACP-like_sf"/>
</dbReference>
<dbReference type="RefSeq" id="WP_108633207.1">
    <property type="nucleotide sequence ID" value="NZ_QCXX01000002.1"/>
</dbReference>
<dbReference type="EMBL" id="QCXX01000002">
    <property type="protein sequence ID" value="PUV24871.1"/>
    <property type="molecule type" value="Genomic_DNA"/>
</dbReference>
<comment type="caution">
    <text evidence="4">The sequence shown here is derived from an EMBL/GenBank/DDBJ whole genome shotgun (WGS) entry which is preliminary data.</text>
</comment>
<evidence type="ECO:0000256" key="1">
    <source>
        <dbReference type="ARBA" id="ARBA00022450"/>
    </source>
</evidence>
<gene>
    <name evidence="4" type="ORF">DCO56_07895</name>
</gene>
<reference evidence="4 5" key="1">
    <citation type="submission" date="2018-04" db="EMBL/GenBank/DDBJ databases">
        <title>Sphingobacterium sp. M46 Genome.</title>
        <authorList>
            <person name="Cheng J."/>
            <person name="Li Y."/>
        </authorList>
    </citation>
    <scope>NUCLEOTIDE SEQUENCE [LARGE SCALE GENOMIC DNA]</scope>
    <source>
        <strain evidence="4 5">M46</strain>
    </source>
</reference>
<evidence type="ECO:0000313" key="4">
    <source>
        <dbReference type="EMBL" id="PUV24871.1"/>
    </source>
</evidence>
<dbReference type="Proteomes" id="UP000250831">
    <property type="component" value="Unassembled WGS sequence"/>
</dbReference>
<name>A0A363NW39_9SPHI</name>